<keyword evidence="2" id="KW-0805">Transcription regulation</keyword>
<gene>
    <name evidence="8" type="ORF">Bca52824_028938</name>
</gene>
<dbReference type="PROSITE" id="PS50811">
    <property type="entry name" value="WRKY"/>
    <property type="match status" value="1"/>
</dbReference>
<dbReference type="Proteomes" id="UP000886595">
    <property type="component" value="Unassembled WGS sequence"/>
</dbReference>
<keyword evidence="9" id="KW-1185">Reference proteome</keyword>
<dbReference type="GO" id="GO:0005634">
    <property type="term" value="C:nucleus"/>
    <property type="evidence" value="ECO:0007669"/>
    <property type="project" value="UniProtKB-SubCell"/>
</dbReference>
<dbReference type="OrthoDB" id="1739634at2759"/>
<organism evidence="8 9">
    <name type="scientific">Brassica carinata</name>
    <name type="common">Ethiopian mustard</name>
    <name type="synonym">Abyssinian cabbage</name>
    <dbReference type="NCBI Taxonomy" id="52824"/>
    <lineage>
        <taxon>Eukaryota</taxon>
        <taxon>Viridiplantae</taxon>
        <taxon>Streptophyta</taxon>
        <taxon>Embryophyta</taxon>
        <taxon>Tracheophyta</taxon>
        <taxon>Spermatophyta</taxon>
        <taxon>Magnoliopsida</taxon>
        <taxon>eudicotyledons</taxon>
        <taxon>Gunneridae</taxon>
        <taxon>Pentapetalae</taxon>
        <taxon>rosids</taxon>
        <taxon>malvids</taxon>
        <taxon>Brassicales</taxon>
        <taxon>Brassicaceae</taxon>
        <taxon>Brassiceae</taxon>
        <taxon>Brassica</taxon>
    </lineage>
</organism>
<dbReference type="AlphaFoldDB" id="A0A8X8ANW7"/>
<evidence type="ECO:0000313" key="8">
    <source>
        <dbReference type="EMBL" id="KAG2309190.1"/>
    </source>
</evidence>
<evidence type="ECO:0000256" key="2">
    <source>
        <dbReference type="ARBA" id="ARBA00023015"/>
    </source>
</evidence>
<feature type="compositionally biased region" description="Polar residues" evidence="6">
    <location>
        <begin position="122"/>
        <end position="149"/>
    </location>
</feature>
<dbReference type="InterPro" id="IPR003657">
    <property type="entry name" value="WRKY_dom"/>
</dbReference>
<comment type="caution">
    <text evidence="8">The sequence shown here is derived from an EMBL/GenBank/DDBJ whole genome shotgun (WGS) entry which is preliminary data.</text>
</comment>
<protein>
    <recommendedName>
        <fullName evidence="7">WRKY domain-containing protein</fullName>
    </recommendedName>
</protein>
<evidence type="ECO:0000256" key="4">
    <source>
        <dbReference type="ARBA" id="ARBA00023163"/>
    </source>
</evidence>
<keyword evidence="4" id="KW-0804">Transcription</keyword>
<dbReference type="EMBL" id="JAAMPC010000006">
    <property type="protein sequence ID" value="KAG2309190.1"/>
    <property type="molecule type" value="Genomic_DNA"/>
</dbReference>
<sequence length="158" mass="17431">MSSGFVFTNPSSQVSGLRGKPLFSSVSVKRKCYINPIGVTHLRPKKRRSRGKRVIRVPAVRSKMEYIPTNEYSWRKCCQKPIKGSPHPRRVATMVQKMIMAGISSLPSKVIVGDNEKEKSPASETTSSGVINKKTSGPASTKLTKNPSTVRCKVCRPD</sequence>
<dbReference type="GO" id="GO:0043565">
    <property type="term" value="F:sequence-specific DNA binding"/>
    <property type="evidence" value="ECO:0007669"/>
    <property type="project" value="InterPro"/>
</dbReference>
<evidence type="ECO:0000259" key="7">
    <source>
        <dbReference type="PROSITE" id="PS50811"/>
    </source>
</evidence>
<proteinExistence type="predicted"/>
<dbReference type="GO" id="GO:0003700">
    <property type="term" value="F:DNA-binding transcription factor activity"/>
    <property type="evidence" value="ECO:0007669"/>
    <property type="project" value="InterPro"/>
</dbReference>
<dbReference type="Gene3D" id="2.20.25.80">
    <property type="entry name" value="WRKY domain"/>
    <property type="match status" value="1"/>
</dbReference>
<name>A0A8X8ANW7_BRACI</name>
<reference evidence="8 9" key="1">
    <citation type="submission" date="2020-02" db="EMBL/GenBank/DDBJ databases">
        <authorList>
            <person name="Ma Q."/>
            <person name="Huang Y."/>
            <person name="Song X."/>
            <person name="Pei D."/>
        </authorList>
    </citation>
    <scope>NUCLEOTIDE SEQUENCE [LARGE SCALE GENOMIC DNA]</scope>
    <source>
        <strain evidence="8">Sxm20200214</strain>
        <tissue evidence="8">Leaf</tissue>
    </source>
</reference>
<keyword evidence="3" id="KW-0238">DNA-binding</keyword>
<evidence type="ECO:0000256" key="1">
    <source>
        <dbReference type="ARBA" id="ARBA00004123"/>
    </source>
</evidence>
<comment type="subcellular location">
    <subcellularLocation>
        <location evidence="1">Nucleus</location>
    </subcellularLocation>
</comment>
<dbReference type="InterPro" id="IPR036576">
    <property type="entry name" value="WRKY_dom_sf"/>
</dbReference>
<evidence type="ECO:0000256" key="5">
    <source>
        <dbReference type="ARBA" id="ARBA00023242"/>
    </source>
</evidence>
<keyword evidence="5" id="KW-0539">Nucleus</keyword>
<feature type="domain" description="WRKY" evidence="7">
    <location>
        <begin position="63"/>
        <end position="89"/>
    </location>
</feature>
<evidence type="ECO:0000313" key="9">
    <source>
        <dbReference type="Proteomes" id="UP000886595"/>
    </source>
</evidence>
<evidence type="ECO:0000256" key="6">
    <source>
        <dbReference type="SAM" id="MobiDB-lite"/>
    </source>
</evidence>
<evidence type="ECO:0000256" key="3">
    <source>
        <dbReference type="ARBA" id="ARBA00023125"/>
    </source>
</evidence>
<feature type="region of interest" description="Disordered" evidence="6">
    <location>
        <begin position="111"/>
        <end position="158"/>
    </location>
</feature>
<accession>A0A8X8ANW7</accession>